<dbReference type="InterPro" id="IPR023353">
    <property type="entry name" value="LemA-like_dom_sf"/>
</dbReference>
<dbReference type="Proteomes" id="UP000263928">
    <property type="component" value="Unassembled WGS sequence"/>
</dbReference>
<keyword evidence="3" id="KW-0812">Transmembrane</keyword>
<dbReference type="SUPFAM" id="SSF140478">
    <property type="entry name" value="LemA-like"/>
    <property type="match status" value="1"/>
</dbReference>
<evidence type="ECO:0000256" key="4">
    <source>
        <dbReference type="ARBA" id="ARBA00022989"/>
    </source>
</evidence>
<protein>
    <submittedName>
        <fullName evidence="7 8">LemA family</fullName>
    </submittedName>
</protein>
<dbReference type="Gene3D" id="1.20.1440.20">
    <property type="entry name" value="LemA-like domain"/>
    <property type="match status" value="1"/>
</dbReference>
<feature type="compositionally biased region" description="Low complexity" evidence="6">
    <location>
        <begin position="200"/>
        <end position="242"/>
    </location>
</feature>
<reference evidence="9" key="1">
    <citation type="submission" date="2018-08" db="EMBL/GenBank/DDBJ databases">
        <authorList>
            <person name="Hornung B."/>
        </authorList>
    </citation>
    <scope>NUCLEOTIDE SEQUENCE [LARGE SCALE GENOMIC DNA]</scope>
</reference>
<dbReference type="AlphaFoldDB" id="A0A383S502"/>
<evidence type="ECO:0000256" key="3">
    <source>
        <dbReference type="ARBA" id="ARBA00022692"/>
    </source>
</evidence>
<keyword evidence="9" id="KW-1185">Reference proteome</keyword>
<dbReference type="EMBL" id="UNQJ01000004">
    <property type="protein sequence ID" value="SYZ32933.1"/>
    <property type="molecule type" value="Genomic_DNA"/>
</dbReference>
<proteinExistence type="inferred from homology"/>
<dbReference type="OrthoDB" id="9804152at2"/>
<comment type="subcellular location">
    <subcellularLocation>
        <location evidence="1">Membrane</location>
        <topology evidence="1">Single-pass membrane protein</topology>
    </subcellularLocation>
</comment>
<evidence type="ECO:0000256" key="1">
    <source>
        <dbReference type="ARBA" id="ARBA00004167"/>
    </source>
</evidence>
<evidence type="ECO:0000313" key="7">
    <source>
        <dbReference type="EMBL" id="RLP11303.1"/>
    </source>
</evidence>
<dbReference type="PANTHER" id="PTHR34478:SF1">
    <property type="entry name" value="PROTEIN LEMA"/>
    <property type="match status" value="1"/>
</dbReference>
<evidence type="ECO:0000313" key="8">
    <source>
        <dbReference type="EMBL" id="SYZ32933.1"/>
    </source>
</evidence>
<keyword evidence="4" id="KW-1133">Transmembrane helix</keyword>
<dbReference type="EMBL" id="RCIW01000005">
    <property type="protein sequence ID" value="RLP11303.1"/>
    <property type="molecule type" value="Genomic_DNA"/>
</dbReference>
<reference evidence="8" key="2">
    <citation type="submission" date="2018-08" db="EMBL/GenBank/DDBJ databases">
        <authorList>
            <person name="Ferrada E.E."/>
            <person name="Latorre B.A."/>
        </authorList>
    </citation>
    <scope>NUCLEOTIDE SEQUENCE [LARGE SCALE GENOMIC DNA]</scope>
    <source>
        <strain evidence="8">Propionibacterium_australiense1</strain>
    </source>
</reference>
<dbReference type="Proteomes" id="UP000279336">
    <property type="component" value="Unassembled WGS sequence"/>
</dbReference>
<sequence length="250" mass="27230">MLIGIIIVLVVLLALAGGLFVGPYNRLVALRNKLQEAWRQVDVELNRRYDLIPSLVETVKGYATHEHNTLSDIIALRNQARSLDTTAAPSAERVAVESRLSGAVGGLIATAEAYPELKADAGFRQLVSELSQTEDRIANSRRYYNAVVGDYNTKVESFPSNIVANMFHFTQAAYFQLDDPTMRANPGVDFSQLGYGSGVQGSQPQTPGQITPGQQPQAPGFQAPGQQFPAPQPQADPRFQQPGQRPPAQQ</sequence>
<gene>
    <name evidence="7" type="ORF">D7U36_04065</name>
    <name evidence="8" type="ORF">PROPAUS_0844</name>
</gene>
<dbReference type="RefSeq" id="WP_119161311.1">
    <property type="nucleotide sequence ID" value="NZ_LR134442.1"/>
</dbReference>
<organism evidence="8 9">
    <name type="scientific">Propionibacterium australiense</name>
    <dbReference type="NCBI Taxonomy" id="119981"/>
    <lineage>
        <taxon>Bacteria</taxon>
        <taxon>Bacillati</taxon>
        <taxon>Actinomycetota</taxon>
        <taxon>Actinomycetes</taxon>
        <taxon>Propionibacteriales</taxon>
        <taxon>Propionibacteriaceae</taxon>
        <taxon>Propionibacterium</taxon>
    </lineage>
</organism>
<feature type="region of interest" description="Disordered" evidence="6">
    <location>
        <begin position="194"/>
        <end position="250"/>
    </location>
</feature>
<reference evidence="7 10" key="3">
    <citation type="submission" date="2018-10" db="EMBL/GenBank/DDBJ databases">
        <title>Propionibacterium australiense Genome Sequencing and Assembly.</title>
        <authorList>
            <person name="Bernier A.-M."/>
            <person name="Bernard K."/>
        </authorList>
    </citation>
    <scope>NUCLEOTIDE SEQUENCE [LARGE SCALE GENOMIC DNA]</scope>
    <source>
        <strain evidence="7 10">NML98A078</strain>
    </source>
</reference>
<accession>A0A383S502</accession>
<name>A0A383S502_9ACTN</name>
<evidence type="ECO:0000313" key="9">
    <source>
        <dbReference type="Proteomes" id="UP000263928"/>
    </source>
</evidence>
<dbReference type="Pfam" id="PF04011">
    <property type="entry name" value="LemA"/>
    <property type="match status" value="1"/>
</dbReference>
<evidence type="ECO:0000313" key="10">
    <source>
        <dbReference type="Proteomes" id="UP000279336"/>
    </source>
</evidence>
<comment type="similarity">
    <text evidence="2">Belongs to the LemA family.</text>
</comment>
<evidence type="ECO:0000256" key="5">
    <source>
        <dbReference type="ARBA" id="ARBA00023136"/>
    </source>
</evidence>
<evidence type="ECO:0000256" key="6">
    <source>
        <dbReference type="SAM" id="MobiDB-lite"/>
    </source>
</evidence>
<evidence type="ECO:0000256" key="2">
    <source>
        <dbReference type="ARBA" id="ARBA00008854"/>
    </source>
</evidence>
<dbReference type="GO" id="GO:0016020">
    <property type="term" value="C:membrane"/>
    <property type="evidence" value="ECO:0007669"/>
    <property type="project" value="UniProtKB-SubCell"/>
</dbReference>
<dbReference type="InterPro" id="IPR007156">
    <property type="entry name" value="MamQ_LemA"/>
</dbReference>
<dbReference type="PANTHER" id="PTHR34478">
    <property type="entry name" value="PROTEIN LEMA"/>
    <property type="match status" value="1"/>
</dbReference>
<keyword evidence="5" id="KW-0472">Membrane</keyword>